<feature type="domain" description="Tripartite ATP-independent periplasmic transporters DctQ component" evidence="10">
    <location>
        <begin position="30"/>
        <end position="155"/>
    </location>
</feature>
<keyword evidence="5 9" id="KW-0812">Transmembrane</keyword>
<accession>A0A3R9QLM5</accession>
<evidence type="ECO:0000256" key="1">
    <source>
        <dbReference type="ARBA" id="ARBA00004429"/>
    </source>
</evidence>
<dbReference type="GO" id="GO:0022857">
    <property type="term" value="F:transmembrane transporter activity"/>
    <property type="evidence" value="ECO:0007669"/>
    <property type="project" value="TreeGrafter"/>
</dbReference>
<dbReference type="PANTHER" id="PTHR35011">
    <property type="entry name" value="2,3-DIKETO-L-GULONATE TRAP TRANSPORTER SMALL PERMEASE PROTEIN YIAM"/>
    <property type="match status" value="1"/>
</dbReference>
<organism evidence="11 12">
    <name type="scientific">Salibacterium salarium</name>
    <dbReference type="NCBI Taxonomy" id="284579"/>
    <lineage>
        <taxon>Bacteria</taxon>
        <taxon>Bacillati</taxon>
        <taxon>Bacillota</taxon>
        <taxon>Bacilli</taxon>
        <taxon>Bacillales</taxon>
        <taxon>Bacillaceae</taxon>
    </lineage>
</organism>
<keyword evidence="12" id="KW-1185">Reference proteome</keyword>
<name>A0A3R9QLM5_9BACI</name>
<dbReference type="RefSeq" id="WP_125555623.1">
    <property type="nucleotide sequence ID" value="NZ_RBVX01000007.1"/>
</dbReference>
<evidence type="ECO:0000256" key="6">
    <source>
        <dbReference type="ARBA" id="ARBA00022989"/>
    </source>
</evidence>
<dbReference type="GO" id="GO:0005886">
    <property type="term" value="C:plasma membrane"/>
    <property type="evidence" value="ECO:0007669"/>
    <property type="project" value="UniProtKB-SubCell"/>
</dbReference>
<evidence type="ECO:0000256" key="8">
    <source>
        <dbReference type="ARBA" id="ARBA00038436"/>
    </source>
</evidence>
<feature type="transmembrane region" description="Helical" evidence="9">
    <location>
        <begin position="21"/>
        <end position="42"/>
    </location>
</feature>
<protein>
    <submittedName>
        <fullName evidence="11">TRAP transporter small permease</fullName>
    </submittedName>
</protein>
<dbReference type="InterPro" id="IPR055348">
    <property type="entry name" value="DctQ"/>
</dbReference>
<keyword evidence="4" id="KW-0997">Cell inner membrane</keyword>
<feature type="transmembrane region" description="Helical" evidence="9">
    <location>
        <begin position="134"/>
        <end position="155"/>
    </location>
</feature>
<dbReference type="EMBL" id="RBVX01000007">
    <property type="protein sequence ID" value="RSL33562.1"/>
    <property type="molecule type" value="Genomic_DNA"/>
</dbReference>
<keyword evidence="3" id="KW-1003">Cell membrane</keyword>
<evidence type="ECO:0000256" key="3">
    <source>
        <dbReference type="ARBA" id="ARBA00022475"/>
    </source>
</evidence>
<feature type="transmembrane region" description="Helical" evidence="9">
    <location>
        <begin position="93"/>
        <end position="114"/>
    </location>
</feature>
<feature type="transmembrane region" description="Helical" evidence="9">
    <location>
        <begin position="54"/>
        <end position="72"/>
    </location>
</feature>
<comment type="similarity">
    <text evidence="8">Belongs to the TRAP transporter small permease family.</text>
</comment>
<proteinExistence type="inferred from homology"/>
<dbReference type="OrthoDB" id="2086825at2"/>
<dbReference type="InterPro" id="IPR007387">
    <property type="entry name" value="TRAP_DctQ"/>
</dbReference>
<dbReference type="Pfam" id="PF04290">
    <property type="entry name" value="DctQ"/>
    <property type="match status" value="1"/>
</dbReference>
<evidence type="ECO:0000313" key="11">
    <source>
        <dbReference type="EMBL" id="RSL33562.1"/>
    </source>
</evidence>
<gene>
    <name evidence="11" type="ORF">D7Z54_09605</name>
</gene>
<evidence type="ECO:0000313" key="12">
    <source>
        <dbReference type="Proteomes" id="UP000275076"/>
    </source>
</evidence>
<reference evidence="11 12" key="1">
    <citation type="submission" date="2018-10" db="EMBL/GenBank/DDBJ databases">
        <title>Draft genome sequence of Bacillus salarius IM0101, isolated from a hypersaline soil in Inner Mongolia, China.</title>
        <authorList>
            <person name="Yamprayoonswat W."/>
            <person name="Boonvisut S."/>
            <person name="Jumpathong W."/>
            <person name="Sittihan S."/>
            <person name="Ruangsuj P."/>
            <person name="Wanthongcharoen S."/>
            <person name="Thongpramul N."/>
            <person name="Pimmason S."/>
            <person name="Yu B."/>
            <person name="Yasawong M."/>
        </authorList>
    </citation>
    <scope>NUCLEOTIDE SEQUENCE [LARGE SCALE GENOMIC DNA]</scope>
    <source>
        <strain evidence="11 12">IM0101</strain>
    </source>
</reference>
<keyword evidence="2" id="KW-0813">Transport</keyword>
<sequence>MRKAVNKYNNIVDYINQGIGWVLAIMLMSMTVLIFWQVFARFVMGSPLTFSEEYSRFIMIWLTLLGAAYAYRKGTLISIDIINEFAGKKVSRIFNSIVFFLSAIFAVVLVNYGMDMVIRVASQTAPSTGISMMWPNLAIPVGGLLIFLNSIALLIDEHFLREEGSEW</sequence>
<comment type="caution">
    <text evidence="11">The sequence shown here is derived from an EMBL/GenBank/DDBJ whole genome shotgun (WGS) entry which is preliminary data.</text>
</comment>
<evidence type="ECO:0000259" key="10">
    <source>
        <dbReference type="Pfam" id="PF04290"/>
    </source>
</evidence>
<dbReference type="PANTHER" id="PTHR35011:SF11">
    <property type="entry name" value="TRAP TRANSPORTER SMALL PERMEASE PROTEIN"/>
    <property type="match status" value="1"/>
</dbReference>
<keyword evidence="7 9" id="KW-0472">Membrane</keyword>
<keyword evidence="6 9" id="KW-1133">Transmembrane helix</keyword>
<dbReference type="AlphaFoldDB" id="A0A3R9QLM5"/>
<dbReference type="GO" id="GO:0015740">
    <property type="term" value="P:C4-dicarboxylate transport"/>
    <property type="evidence" value="ECO:0007669"/>
    <property type="project" value="TreeGrafter"/>
</dbReference>
<dbReference type="Proteomes" id="UP000275076">
    <property type="component" value="Unassembled WGS sequence"/>
</dbReference>
<evidence type="ECO:0000256" key="7">
    <source>
        <dbReference type="ARBA" id="ARBA00023136"/>
    </source>
</evidence>
<evidence type="ECO:0000256" key="2">
    <source>
        <dbReference type="ARBA" id="ARBA00022448"/>
    </source>
</evidence>
<evidence type="ECO:0000256" key="9">
    <source>
        <dbReference type="SAM" id="Phobius"/>
    </source>
</evidence>
<evidence type="ECO:0000256" key="4">
    <source>
        <dbReference type="ARBA" id="ARBA00022519"/>
    </source>
</evidence>
<evidence type="ECO:0000256" key="5">
    <source>
        <dbReference type="ARBA" id="ARBA00022692"/>
    </source>
</evidence>
<comment type="subcellular location">
    <subcellularLocation>
        <location evidence="1">Cell inner membrane</location>
        <topology evidence="1">Multi-pass membrane protein</topology>
    </subcellularLocation>
</comment>